<comment type="caution">
    <text evidence="3">The sequence shown here is derived from an EMBL/GenBank/DDBJ whole genome shotgun (WGS) entry which is preliminary data.</text>
</comment>
<feature type="transmembrane region" description="Helical" evidence="1">
    <location>
        <begin position="78"/>
        <end position="97"/>
    </location>
</feature>
<evidence type="ECO:0000313" key="3">
    <source>
        <dbReference type="EMBL" id="ENZ13116.1"/>
    </source>
</evidence>
<evidence type="ECO:0000256" key="1">
    <source>
        <dbReference type="SAM" id="Phobius"/>
    </source>
</evidence>
<evidence type="ECO:0000259" key="2">
    <source>
        <dbReference type="Pfam" id="PF02517"/>
    </source>
</evidence>
<feature type="transmembrane region" description="Helical" evidence="1">
    <location>
        <begin position="33"/>
        <end position="58"/>
    </location>
</feature>
<dbReference type="AlphaFoldDB" id="A0A0E2H8V7"/>
<dbReference type="InterPro" id="IPR003675">
    <property type="entry name" value="Rce1/LyrA-like_dom"/>
</dbReference>
<reference evidence="3 4" key="1">
    <citation type="submission" date="2013-01" db="EMBL/GenBank/DDBJ databases">
        <title>The Genome Sequence of Clostridium clostridioforme 90A8.</title>
        <authorList>
            <consortium name="The Broad Institute Genome Sequencing Platform"/>
            <person name="Earl A."/>
            <person name="Ward D."/>
            <person name="Feldgarden M."/>
            <person name="Gevers D."/>
            <person name="Courvalin P."/>
            <person name="Lambert T."/>
            <person name="Walker B."/>
            <person name="Young S.K."/>
            <person name="Zeng Q."/>
            <person name="Gargeya S."/>
            <person name="Fitzgerald M."/>
            <person name="Haas B."/>
            <person name="Abouelleil A."/>
            <person name="Alvarado L."/>
            <person name="Arachchi H.M."/>
            <person name="Berlin A.M."/>
            <person name="Chapman S.B."/>
            <person name="Dewar J."/>
            <person name="Goldberg J."/>
            <person name="Griggs A."/>
            <person name="Gujja S."/>
            <person name="Hansen M."/>
            <person name="Howarth C."/>
            <person name="Imamovic A."/>
            <person name="Larimer J."/>
            <person name="McCowan C."/>
            <person name="Murphy C."/>
            <person name="Neiman D."/>
            <person name="Pearson M."/>
            <person name="Priest M."/>
            <person name="Roberts A."/>
            <person name="Saif S."/>
            <person name="Shea T."/>
            <person name="Sisk P."/>
            <person name="Sykes S."/>
            <person name="Wortman J."/>
            <person name="Nusbaum C."/>
            <person name="Birren B."/>
        </authorList>
    </citation>
    <scope>NUCLEOTIDE SEQUENCE [LARGE SCALE GENOMIC DNA]</scope>
    <source>
        <strain evidence="3 4">90A8</strain>
    </source>
</reference>
<dbReference type="PATRIC" id="fig|999408.3.peg.3293"/>
<evidence type="ECO:0000313" key="4">
    <source>
        <dbReference type="Proteomes" id="UP000013085"/>
    </source>
</evidence>
<dbReference type="PANTHER" id="PTHR36435:SF1">
    <property type="entry name" value="CAAX AMINO TERMINAL PROTEASE FAMILY PROTEIN"/>
    <property type="match status" value="1"/>
</dbReference>
<dbReference type="EMBL" id="AGYR01000035">
    <property type="protein sequence ID" value="ENZ13116.1"/>
    <property type="molecule type" value="Genomic_DNA"/>
</dbReference>
<feature type="transmembrane region" description="Helical" evidence="1">
    <location>
        <begin position="329"/>
        <end position="349"/>
    </location>
</feature>
<feature type="domain" description="CAAX prenyl protease 2/Lysostaphin resistance protein A-like" evidence="2">
    <location>
        <begin position="155"/>
        <end position="242"/>
    </location>
</feature>
<gene>
    <name evidence="3" type="ORF">HMPREF1090_03052</name>
</gene>
<dbReference type="Proteomes" id="UP000013085">
    <property type="component" value="Unassembled WGS sequence"/>
</dbReference>
<dbReference type="InterPro" id="IPR052710">
    <property type="entry name" value="CAAX_protease"/>
</dbReference>
<feature type="transmembrane region" description="Helical" evidence="1">
    <location>
        <begin position="231"/>
        <end position="248"/>
    </location>
</feature>
<feature type="transmembrane region" description="Helical" evidence="1">
    <location>
        <begin position="208"/>
        <end position="224"/>
    </location>
</feature>
<accession>A0A0E2H8V7</accession>
<dbReference type="Pfam" id="PF02517">
    <property type="entry name" value="Rce1-like"/>
    <property type="match status" value="1"/>
</dbReference>
<dbReference type="PANTHER" id="PTHR36435">
    <property type="entry name" value="SLR1288 PROTEIN"/>
    <property type="match status" value="1"/>
</dbReference>
<keyword evidence="1" id="KW-0472">Membrane</keyword>
<proteinExistence type="predicted"/>
<dbReference type="GeneID" id="57960555"/>
<organism evidence="3 4">
    <name type="scientific">[Clostridium] clostridioforme 90A8</name>
    <dbReference type="NCBI Taxonomy" id="999408"/>
    <lineage>
        <taxon>Bacteria</taxon>
        <taxon>Bacillati</taxon>
        <taxon>Bacillota</taxon>
        <taxon>Clostridia</taxon>
        <taxon>Lachnospirales</taxon>
        <taxon>Lachnospiraceae</taxon>
        <taxon>Enterocloster</taxon>
    </lineage>
</organism>
<sequence>MIYENENRGTAWEPDPEQAAAMERRQRKQFSHVGLAAAAFMLITLAAQMTVMVLVGLLNSLLGDFIDFYGFTGRMLMSSLPMYLVAFPAAAGLLQLVPKCGSPQKEQWGFWKFASFFVIAVGIGLAGNILGRLVGILRPSGPDSVLLDQLIRNSSLWVNLLTTVIMAPVVEELFFRKLVMDRLLGYGQKAAIIMSGIMFGMAHGNFSQFFYAFGIGILWAYVYAKTGKVGYTIGFHMLFNLLGGVIAVELSKGAQGLAEGPWIIRQIESILGIDMGWLVTAFSSVMILAYFFFMLACLIAAIILIIMYRRQITFRPGQWPLRKGRALKTAFLNAGMIVYFVICCGLFILNW</sequence>
<dbReference type="HOGENOM" id="CLU_053096_0_0_9"/>
<name>A0A0E2H8V7_9FIRM</name>
<keyword evidence="1" id="KW-1133">Transmembrane helix</keyword>
<feature type="transmembrane region" description="Helical" evidence="1">
    <location>
        <begin position="287"/>
        <end position="308"/>
    </location>
</feature>
<dbReference type="RefSeq" id="WP_002587721.1">
    <property type="nucleotide sequence ID" value="NZ_KB850977.1"/>
</dbReference>
<protein>
    <recommendedName>
        <fullName evidence="2">CAAX prenyl protease 2/Lysostaphin resistance protein A-like domain-containing protein</fullName>
    </recommendedName>
</protein>
<keyword evidence="1" id="KW-0812">Transmembrane</keyword>
<feature type="transmembrane region" description="Helical" evidence="1">
    <location>
        <begin position="109"/>
        <end position="130"/>
    </location>
</feature>
<dbReference type="GO" id="GO:0080120">
    <property type="term" value="P:CAAX-box protein maturation"/>
    <property type="evidence" value="ECO:0007669"/>
    <property type="project" value="UniProtKB-ARBA"/>
</dbReference>
<dbReference type="GO" id="GO:0004175">
    <property type="term" value="F:endopeptidase activity"/>
    <property type="evidence" value="ECO:0007669"/>
    <property type="project" value="UniProtKB-ARBA"/>
</dbReference>